<accession>A0A0P1MS23</accession>
<evidence type="ECO:0000313" key="10">
    <source>
        <dbReference type="Proteomes" id="UP000182011"/>
    </source>
</evidence>
<evidence type="ECO:0000313" key="11">
    <source>
        <dbReference type="Proteomes" id="UP000182200"/>
    </source>
</evidence>
<dbReference type="STRING" id="1633631.GCA_001442925_00924"/>
<comment type="subunit">
    <text evidence="6">The basal body constitutes a major portion of the flagellar organelle and consists of a number of rings mounted on a central rod.</text>
</comment>
<gene>
    <name evidence="9" type="ORF">JGI4_00925</name>
    <name evidence="8" type="ORF">JGI8_02082</name>
</gene>
<evidence type="ECO:0000256" key="6">
    <source>
        <dbReference type="PIRNR" id="PIRNR002889"/>
    </source>
</evidence>
<accession>A0A0S4MZR6</accession>
<sequence>MLKFFLFARTKIPLLEKALDAYSLRQRAIASNIANITTIGYKRVDVKFEEELRKSLGNEFIKGAKTHEKHFSIGVKDFDAVQPETVMEPSEYNPDPLSSGVNNVDIDYEMAELAKNQIRYKLASRLIAESFRGIQKSIKGGGV</sequence>
<dbReference type="NCBIfam" id="TIGR01396">
    <property type="entry name" value="FlgB"/>
    <property type="match status" value="1"/>
</dbReference>
<accession>A0A0P1MIT1</accession>
<dbReference type="PIRSF" id="PIRSF002889">
    <property type="entry name" value="Rod_FlgB"/>
    <property type="match status" value="1"/>
</dbReference>
<reference evidence="9 10" key="1">
    <citation type="submission" date="2015-11" db="EMBL/GenBank/DDBJ databases">
        <authorList>
            <person name="Zhang Y."/>
            <person name="Guo Z."/>
        </authorList>
    </citation>
    <scope>NUCLEOTIDE SEQUENCE [LARGE SCALE GENOMIC DNA]</scope>
    <source>
        <strain evidence="9">JGI-4</strain>
    </source>
</reference>
<comment type="subcellular location">
    <subcellularLocation>
        <location evidence="1 6">Bacterial flagellum basal body</location>
    </subcellularLocation>
</comment>
<accession>A0A0P1P8W1</accession>
<dbReference type="InterPro" id="IPR006300">
    <property type="entry name" value="FlgB"/>
</dbReference>
<dbReference type="OrthoDB" id="9792068at2"/>
<accession>A0A0N7MNQ2</accession>
<evidence type="ECO:0000259" key="7">
    <source>
        <dbReference type="Pfam" id="PF00460"/>
    </source>
</evidence>
<dbReference type="Proteomes" id="UP000182200">
    <property type="component" value="Unassembled WGS sequence"/>
</dbReference>
<comment type="function">
    <text evidence="5 6">Structural component of flagellum, the bacterial motility apparatus. Part of the rod structure of flagellar basal body.</text>
</comment>
<evidence type="ECO:0000256" key="3">
    <source>
        <dbReference type="ARBA" id="ARBA00014376"/>
    </source>
</evidence>
<evidence type="ECO:0000256" key="4">
    <source>
        <dbReference type="ARBA" id="ARBA00023143"/>
    </source>
</evidence>
<keyword evidence="11" id="KW-1185">Reference proteome</keyword>
<dbReference type="GO" id="GO:0030694">
    <property type="term" value="C:bacterial-type flagellum basal body, rod"/>
    <property type="evidence" value="ECO:0007669"/>
    <property type="project" value="InterPro"/>
</dbReference>
<accession>A0A0P1MCF8</accession>
<evidence type="ECO:0000313" key="9">
    <source>
        <dbReference type="EMBL" id="CUU04088.1"/>
    </source>
</evidence>
<evidence type="ECO:0000313" key="8">
    <source>
        <dbReference type="EMBL" id="CUS94964.1"/>
    </source>
</evidence>
<dbReference type="GO" id="GO:0071978">
    <property type="term" value="P:bacterial-type flagellum-dependent swarming motility"/>
    <property type="evidence" value="ECO:0007669"/>
    <property type="project" value="TreeGrafter"/>
</dbReference>
<accession>A0A0P1MDV6</accession>
<dbReference type="InterPro" id="IPR001444">
    <property type="entry name" value="Flag_bb_rod_N"/>
</dbReference>
<dbReference type="Proteomes" id="UP000182011">
    <property type="component" value="Unassembled WGS sequence"/>
</dbReference>
<protein>
    <recommendedName>
        <fullName evidence="3 6">Flagellar basal body rod protein FlgB</fullName>
    </recommendedName>
</protein>
<evidence type="ECO:0000256" key="5">
    <source>
        <dbReference type="ARBA" id="ARBA00024934"/>
    </source>
</evidence>
<evidence type="ECO:0000256" key="1">
    <source>
        <dbReference type="ARBA" id="ARBA00004117"/>
    </source>
</evidence>
<evidence type="ECO:0000256" key="2">
    <source>
        <dbReference type="ARBA" id="ARBA00009677"/>
    </source>
</evidence>
<keyword evidence="4 6" id="KW-0975">Bacterial flagellum</keyword>
<organism evidence="9 10">
    <name type="scientific">Candidatus Kryptonium thompsonii</name>
    <dbReference type="NCBI Taxonomy" id="1633631"/>
    <lineage>
        <taxon>Bacteria</taxon>
        <taxon>Pseudomonadati</taxon>
        <taxon>Candidatus Kryptoniota</taxon>
        <taxon>Candidatus Kryptonium</taxon>
    </lineage>
</organism>
<feature type="domain" description="Flagellar basal body rod protein N-terminal" evidence="7">
    <location>
        <begin position="17"/>
        <end position="42"/>
    </location>
</feature>
<reference evidence="8 11" key="2">
    <citation type="submission" date="2015-11" db="EMBL/GenBank/DDBJ databases">
        <authorList>
            <person name="Varghese N."/>
        </authorList>
    </citation>
    <scope>NUCLEOTIDE SEQUENCE [LARGE SCALE GENOMIC DNA]</scope>
    <source>
        <strain evidence="8 11">JGI-8</strain>
    </source>
</reference>
<dbReference type="PANTHER" id="PTHR30435">
    <property type="entry name" value="FLAGELLAR PROTEIN"/>
    <property type="match status" value="1"/>
</dbReference>
<dbReference type="EMBL" id="FAOP01000004">
    <property type="protein sequence ID" value="CUU04088.1"/>
    <property type="molecule type" value="Genomic_DNA"/>
</dbReference>
<keyword evidence="9" id="KW-0966">Cell projection</keyword>
<dbReference type="PANTHER" id="PTHR30435:SF12">
    <property type="entry name" value="FLAGELLAR BASAL BODY ROD PROTEIN FLGB"/>
    <property type="match status" value="1"/>
</dbReference>
<keyword evidence="9" id="KW-0282">Flagellum</keyword>
<accession>A0A0P1MVM3</accession>
<dbReference type="RefSeq" id="WP_047134001.1">
    <property type="nucleotide sequence ID" value="NZ_CZVI01000059.1"/>
</dbReference>
<dbReference type="AlphaFoldDB" id="A0A0N7MNQ2"/>
<proteinExistence type="inferred from homology"/>
<accession>A0A0P1L7Q2</accession>
<dbReference type="EMBL" id="CZVI01000059">
    <property type="protein sequence ID" value="CUS94964.1"/>
    <property type="molecule type" value="Genomic_DNA"/>
</dbReference>
<accession>A0A0P1LDA1</accession>
<comment type="similarity">
    <text evidence="2 6">Belongs to the flagella basal body rod proteins family.</text>
</comment>
<keyword evidence="9" id="KW-0969">Cilium</keyword>
<accession>A0A0P1LE23</accession>
<name>A0A0N7MNQ2_9BACT</name>
<accession>A0A0P1LKZ6</accession>
<dbReference type="Pfam" id="PF00460">
    <property type="entry name" value="Flg_bb_rod"/>
    <property type="match status" value="1"/>
</dbReference>